<accession>A0A5N7AY92</accession>
<name>A0A5N7AY92_9EURO</name>
<evidence type="ECO:0000313" key="3">
    <source>
        <dbReference type="Proteomes" id="UP000326198"/>
    </source>
</evidence>
<protein>
    <submittedName>
        <fullName evidence="2">Heterokaryon incompatibility protein-domain-containing protein</fullName>
    </submittedName>
</protein>
<dbReference type="InterPro" id="IPR010730">
    <property type="entry name" value="HET"/>
</dbReference>
<sequence length="514" mass="58849">MRLLNAKTLKLEKFSSGKIPPYVILSHTWEMPEIEMGDMENAEVKQMKGWGKIQATCDQAIRDGHQYVWIDTCCIDKTNTEELRKALRSMFSWYMNAVVCYVYLSDVPGNCDVNRKGSEFENSRWFTRGWTLQELLAPAKVTFFSQDWVEIGTKHKLATTLSRITWIDKEVLMKSKRLESTSVAKRMSWAARRETTQPEDMAYCLMGIFSAYIYTDYGEGGKEAFIRLQKKIIECCDDRSIFAWCDSKDSSDTSHDLLATSPAQFASSRNIVPYDPWERRTDFLMTNRGICIDLPLVAVDKVADTYIASLDCFVEPEGDPHLGYVSIIIKRVSSVNCQYVRTRINNVRYVDVRGASKLIYIGNDAASLHSQRRFPMPTFEILPCSMIKRDAVLLVRRGINVEVSKPLFREEYSVPENGSQTLDVCIASRTSSRATIVVMLAMKNANVLTFDALETTDRHSWGVNDIPYLSERFQPHDLGTWVKLAHRRVKVMAKIDLKSGRRWCSVTNISIERV</sequence>
<evidence type="ECO:0000313" key="2">
    <source>
        <dbReference type="EMBL" id="KAE8374683.1"/>
    </source>
</evidence>
<gene>
    <name evidence="2" type="ORF">BDV26DRAFT_34372</name>
</gene>
<organism evidence="2 3">
    <name type="scientific">Aspergillus bertholletiae</name>
    <dbReference type="NCBI Taxonomy" id="1226010"/>
    <lineage>
        <taxon>Eukaryota</taxon>
        <taxon>Fungi</taxon>
        <taxon>Dikarya</taxon>
        <taxon>Ascomycota</taxon>
        <taxon>Pezizomycotina</taxon>
        <taxon>Eurotiomycetes</taxon>
        <taxon>Eurotiomycetidae</taxon>
        <taxon>Eurotiales</taxon>
        <taxon>Aspergillaceae</taxon>
        <taxon>Aspergillus</taxon>
        <taxon>Aspergillus subgen. Circumdati</taxon>
    </lineage>
</organism>
<dbReference type="PANTHER" id="PTHR10622:SF10">
    <property type="entry name" value="HET DOMAIN-CONTAINING PROTEIN"/>
    <property type="match status" value="1"/>
</dbReference>
<evidence type="ECO:0000259" key="1">
    <source>
        <dbReference type="Pfam" id="PF06985"/>
    </source>
</evidence>
<dbReference type="PANTHER" id="PTHR10622">
    <property type="entry name" value="HET DOMAIN-CONTAINING PROTEIN"/>
    <property type="match status" value="1"/>
</dbReference>
<dbReference type="EMBL" id="ML736278">
    <property type="protein sequence ID" value="KAE8374683.1"/>
    <property type="molecule type" value="Genomic_DNA"/>
</dbReference>
<reference evidence="2 3" key="1">
    <citation type="submission" date="2019-04" db="EMBL/GenBank/DDBJ databases">
        <title>Friends and foes A comparative genomics studyof 23 Aspergillus species from section Flavi.</title>
        <authorList>
            <consortium name="DOE Joint Genome Institute"/>
            <person name="Kjaerbolling I."/>
            <person name="Vesth T."/>
            <person name="Frisvad J.C."/>
            <person name="Nybo J.L."/>
            <person name="Theobald S."/>
            <person name="Kildgaard S."/>
            <person name="Isbrandt T."/>
            <person name="Kuo A."/>
            <person name="Sato A."/>
            <person name="Lyhne E.K."/>
            <person name="Kogle M.E."/>
            <person name="Wiebenga A."/>
            <person name="Kun R.S."/>
            <person name="Lubbers R.J."/>
            <person name="Makela M.R."/>
            <person name="Barry K."/>
            <person name="Chovatia M."/>
            <person name="Clum A."/>
            <person name="Daum C."/>
            <person name="Haridas S."/>
            <person name="He G."/>
            <person name="LaButti K."/>
            <person name="Lipzen A."/>
            <person name="Mondo S."/>
            <person name="Riley R."/>
            <person name="Salamov A."/>
            <person name="Simmons B.A."/>
            <person name="Magnuson J.K."/>
            <person name="Henrissat B."/>
            <person name="Mortensen U.H."/>
            <person name="Larsen T.O."/>
            <person name="Devries R.P."/>
            <person name="Grigoriev I.V."/>
            <person name="Machida M."/>
            <person name="Baker S.E."/>
            <person name="Andersen M.R."/>
        </authorList>
    </citation>
    <scope>NUCLEOTIDE SEQUENCE [LARGE SCALE GENOMIC DNA]</scope>
    <source>
        <strain evidence="2 3">IBT 29228</strain>
    </source>
</reference>
<proteinExistence type="predicted"/>
<dbReference type="OrthoDB" id="674604at2759"/>
<dbReference type="Proteomes" id="UP000326198">
    <property type="component" value="Unassembled WGS sequence"/>
</dbReference>
<dbReference type="AlphaFoldDB" id="A0A5N7AY92"/>
<dbReference type="Pfam" id="PF06985">
    <property type="entry name" value="HET"/>
    <property type="match status" value="1"/>
</dbReference>
<feature type="domain" description="Heterokaryon incompatibility" evidence="1">
    <location>
        <begin position="22"/>
        <end position="106"/>
    </location>
</feature>
<keyword evidence="3" id="KW-1185">Reference proteome</keyword>